<feature type="region of interest" description="Disordered" evidence="1">
    <location>
        <begin position="95"/>
        <end position="166"/>
    </location>
</feature>
<proteinExistence type="predicted"/>
<evidence type="ECO:0000256" key="1">
    <source>
        <dbReference type="SAM" id="MobiDB-lite"/>
    </source>
</evidence>
<feature type="compositionally biased region" description="Basic and acidic residues" evidence="1">
    <location>
        <begin position="280"/>
        <end position="290"/>
    </location>
</feature>
<dbReference type="KEGG" id="cre:CHLRE_05g235800v5"/>
<accession>A0A2K3DSS2</accession>
<feature type="region of interest" description="Disordered" evidence="1">
    <location>
        <begin position="270"/>
        <end position="290"/>
    </location>
</feature>
<evidence type="ECO:0008006" key="4">
    <source>
        <dbReference type="Google" id="ProtNLM"/>
    </source>
</evidence>
<sequence>MAFAYGGSSHLMGGDSFGHADDVLQQSVDEDLDDMVQRNIRDVIKQVGSSHDDVVAYDNEYDGVGPSVGRSGLGLGGDRYGDSAAYDDVVAAASVPAPGPSSSAAAARTAHTNPNKPVVRRTSGSTGGPPVASGAPRASAGAASGLGGRRPSGDPGPGPGPASSIAGGASVAGSLAGATAGGAAGGSGSATAYLDVPGQPEASLRLHKARIKALEEELGRANKALLDREKQLTEALRELKDLKASAANWARDKKNLEVQLERSKRQAADAEAAARSTEGQVRELAKADSRAERERKAVEAEVRARDIRLQRALEEVERYKQLLSEVRSQEREAKGSAAADTGRLLAENRKLERQRGELITAFKKQLKLIEVLKRQKVHLEAARALQFSEEEFMKTLEMGAS</sequence>
<dbReference type="PaxDb" id="3055-EDO99962"/>
<keyword evidence="3" id="KW-1185">Reference proteome</keyword>
<dbReference type="OrthoDB" id="269872at2759"/>
<dbReference type="EMBL" id="CM008966">
    <property type="protein sequence ID" value="PNW83582.1"/>
    <property type="molecule type" value="Genomic_DNA"/>
</dbReference>
<dbReference type="AlphaFoldDB" id="A0A2K3DSS2"/>
<dbReference type="OMA" id="WELRASE"/>
<dbReference type="GeneID" id="5723368"/>
<reference evidence="2 3" key="1">
    <citation type="journal article" date="2007" name="Science">
        <title>The Chlamydomonas genome reveals the evolution of key animal and plant functions.</title>
        <authorList>
            <person name="Merchant S.S."/>
            <person name="Prochnik S.E."/>
            <person name="Vallon O."/>
            <person name="Harris E.H."/>
            <person name="Karpowicz S.J."/>
            <person name="Witman G.B."/>
            <person name="Terry A."/>
            <person name="Salamov A."/>
            <person name="Fritz-Laylin L.K."/>
            <person name="Marechal-Drouard L."/>
            <person name="Marshall W.F."/>
            <person name="Qu L.H."/>
            <person name="Nelson D.R."/>
            <person name="Sanderfoot A.A."/>
            <person name="Spalding M.H."/>
            <person name="Kapitonov V.V."/>
            <person name="Ren Q."/>
            <person name="Ferris P."/>
            <person name="Lindquist E."/>
            <person name="Shapiro H."/>
            <person name="Lucas S.M."/>
            <person name="Grimwood J."/>
            <person name="Schmutz J."/>
            <person name="Cardol P."/>
            <person name="Cerutti H."/>
            <person name="Chanfreau G."/>
            <person name="Chen C.L."/>
            <person name="Cognat V."/>
            <person name="Croft M.T."/>
            <person name="Dent R."/>
            <person name="Dutcher S."/>
            <person name="Fernandez E."/>
            <person name="Fukuzawa H."/>
            <person name="Gonzalez-Ballester D."/>
            <person name="Gonzalez-Halphen D."/>
            <person name="Hallmann A."/>
            <person name="Hanikenne M."/>
            <person name="Hippler M."/>
            <person name="Inwood W."/>
            <person name="Jabbari K."/>
            <person name="Kalanon M."/>
            <person name="Kuras R."/>
            <person name="Lefebvre P.A."/>
            <person name="Lemaire S.D."/>
            <person name="Lobanov A.V."/>
            <person name="Lohr M."/>
            <person name="Manuell A."/>
            <person name="Meier I."/>
            <person name="Mets L."/>
            <person name="Mittag M."/>
            <person name="Mittelmeier T."/>
            <person name="Moroney J.V."/>
            <person name="Moseley J."/>
            <person name="Napoli C."/>
            <person name="Nedelcu A.M."/>
            <person name="Niyogi K."/>
            <person name="Novoselov S.V."/>
            <person name="Paulsen I.T."/>
            <person name="Pazour G."/>
            <person name="Purton S."/>
            <person name="Ral J.P."/>
            <person name="Riano-Pachon D.M."/>
            <person name="Riekhof W."/>
            <person name="Rymarquis L."/>
            <person name="Schroda M."/>
            <person name="Stern D."/>
            <person name="Umen J."/>
            <person name="Willows R."/>
            <person name="Wilson N."/>
            <person name="Zimmer S.L."/>
            <person name="Allmer J."/>
            <person name="Balk J."/>
            <person name="Bisova K."/>
            <person name="Chen C.J."/>
            <person name="Elias M."/>
            <person name="Gendler K."/>
            <person name="Hauser C."/>
            <person name="Lamb M.R."/>
            <person name="Ledford H."/>
            <person name="Long J.C."/>
            <person name="Minagawa J."/>
            <person name="Page M.D."/>
            <person name="Pan J."/>
            <person name="Pootakham W."/>
            <person name="Roje S."/>
            <person name="Rose A."/>
            <person name="Stahlberg E."/>
            <person name="Terauchi A.M."/>
            <person name="Yang P."/>
            <person name="Ball S."/>
            <person name="Bowler C."/>
            <person name="Dieckmann C.L."/>
            <person name="Gladyshev V.N."/>
            <person name="Green P."/>
            <person name="Jorgensen R."/>
            <person name="Mayfield S."/>
            <person name="Mueller-Roeber B."/>
            <person name="Rajamani S."/>
            <person name="Sayre R.T."/>
            <person name="Brokstein P."/>
            <person name="Dubchak I."/>
            <person name="Goodstein D."/>
            <person name="Hornick L."/>
            <person name="Huang Y.W."/>
            <person name="Jhaveri J."/>
            <person name="Luo Y."/>
            <person name="Martinez D."/>
            <person name="Ngau W.C."/>
            <person name="Otillar B."/>
            <person name="Poliakov A."/>
            <person name="Porter A."/>
            <person name="Szajkowski L."/>
            <person name="Werner G."/>
            <person name="Zhou K."/>
            <person name="Grigoriev I.V."/>
            <person name="Rokhsar D.S."/>
            <person name="Grossman A.R."/>
        </authorList>
    </citation>
    <scope>NUCLEOTIDE SEQUENCE [LARGE SCALE GENOMIC DNA]</scope>
    <source>
        <strain evidence="3">CC-503</strain>
    </source>
</reference>
<gene>
    <name evidence="2" type="ORF">CHLRE_05g235800v5</name>
</gene>
<dbReference type="ExpressionAtlas" id="A0A2K3DSS2">
    <property type="expression patterns" value="baseline and differential"/>
</dbReference>
<dbReference type="PANTHER" id="PTHR23313">
    <property type="entry name" value="TSEC1-RELATED"/>
    <property type="match status" value="1"/>
</dbReference>
<dbReference type="PANTHER" id="PTHR23313:SF0">
    <property type="entry name" value="TESTIS-EXPRESSED PROTEIN 9"/>
    <property type="match status" value="1"/>
</dbReference>
<dbReference type="Proteomes" id="UP000006906">
    <property type="component" value="Chromosome 5"/>
</dbReference>
<evidence type="ECO:0000313" key="3">
    <source>
        <dbReference type="Proteomes" id="UP000006906"/>
    </source>
</evidence>
<dbReference type="InParanoid" id="A0A2K3DSS2"/>
<evidence type="ECO:0000313" key="2">
    <source>
        <dbReference type="EMBL" id="PNW83582.1"/>
    </source>
</evidence>
<feature type="compositionally biased region" description="Low complexity" evidence="1">
    <location>
        <begin position="95"/>
        <end position="107"/>
    </location>
</feature>
<feature type="compositionally biased region" description="Low complexity" evidence="1">
    <location>
        <begin position="128"/>
        <end position="143"/>
    </location>
</feature>
<dbReference type="Gramene" id="PNW83582">
    <property type="protein sequence ID" value="PNW83582"/>
    <property type="gene ID" value="CHLRE_05g235800v5"/>
</dbReference>
<dbReference type="RefSeq" id="XP_001697810.2">
    <property type="nucleotide sequence ID" value="XM_001697758.2"/>
</dbReference>
<protein>
    <recommendedName>
        <fullName evidence="4">Testis-expressed sequence 9 protein</fullName>
    </recommendedName>
</protein>
<organism evidence="2 3">
    <name type="scientific">Chlamydomonas reinhardtii</name>
    <name type="common">Chlamydomonas smithii</name>
    <dbReference type="NCBI Taxonomy" id="3055"/>
    <lineage>
        <taxon>Eukaryota</taxon>
        <taxon>Viridiplantae</taxon>
        <taxon>Chlorophyta</taxon>
        <taxon>core chlorophytes</taxon>
        <taxon>Chlorophyceae</taxon>
        <taxon>CS clade</taxon>
        <taxon>Chlamydomonadales</taxon>
        <taxon>Chlamydomonadaceae</taxon>
        <taxon>Chlamydomonas</taxon>
    </lineage>
</organism>
<name>A0A2K3DSS2_CHLRE</name>